<dbReference type="PROSITE" id="PS50888">
    <property type="entry name" value="BHLH"/>
    <property type="match status" value="1"/>
</dbReference>
<feature type="region of interest" description="Disordered" evidence="6">
    <location>
        <begin position="59"/>
        <end position="135"/>
    </location>
</feature>
<dbReference type="InterPro" id="IPR024097">
    <property type="entry name" value="bHLH_ZIP_TF"/>
</dbReference>
<evidence type="ECO:0000256" key="2">
    <source>
        <dbReference type="ARBA" id="ARBA00005510"/>
    </source>
</evidence>
<dbReference type="GO" id="GO:0005634">
    <property type="term" value="C:nucleus"/>
    <property type="evidence" value="ECO:0007669"/>
    <property type="project" value="UniProtKB-SubCell"/>
</dbReference>
<evidence type="ECO:0000256" key="4">
    <source>
        <dbReference type="ARBA" id="ARBA00023163"/>
    </source>
</evidence>
<evidence type="ECO:0000313" key="9">
    <source>
        <dbReference type="Proteomes" id="UP000243459"/>
    </source>
</evidence>
<dbReference type="PANTHER" id="PTHR12565">
    <property type="entry name" value="STEROL REGULATORY ELEMENT-BINDING PROTEIN"/>
    <property type="match status" value="1"/>
</dbReference>
<keyword evidence="3" id="KW-0805">Transcription regulation</keyword>
<dbReference type="EMBL" id="CM007381">
    <property type="protein sequence ID" value="ONK81282.1"/>
    <property type="molecule type" value="Genomic_DNA"/>
</dbReference>
<dbReference type="SMART" id="SM00353">
    <property type="entry name" value="HLH"/>
    <property type="match status" value="1"/>
</dbReference>
<evidence type="ECO:0000256" key="6">
    <source>
        <dbReference type="SAM" id="MobiDB-lite"/>
    </source>
</evidence>
<feature type="domain" description="BHLH" evidence="7">
    <location>
        <begin position="145"/>
        <end position="195"/>
    </location>
</feature>
<evidence type="ECO:0000256" key="5">
    <source>
        <dbReference type="ARBA" id="ARBA00023242"/>
    </source>
</evidence>
<keyword evidence="9" id="KW-1185">Reference proteome</keyword>
<dbReference type="Gene3D" id="4.10.280.10">
    <property type="entry name" value="Helix-loop-helix DNA-binding domain"/>
    <property type="match status" value="1"/>
</dbReference>
<comment type="similarity">
    <text evidence="2">Belongs to the bHLH protein family.</text>
</comment>
<proteinExistence type="inferred from homology"/>
<accession>A0A5P1FT61</accession>
<dbReference type="InterPro" id="IPR011598">
    <property type="entry name" value="bHLH_dom"/>
</dbReference>
<keyword evidence="4" id="KW-0804">Transcription</keyword>
<evidence type="ECO:0000256" key="3">
    <source>
        <dbReference type="ARBA" id="ARBA00023015"/>
    </source>
</evidence>
<dbReference type="InterPro" id="IPR036638">
    <property type="entry name" value="HLH_DNA-bd_sf"/>
</dbReference>
<dbReference type="Proteomes" id="UP000243459">
    <property type="component" value="Chromosome 1"/>
</dbReference>
<dbReference type="Gramene" id="ONK81282">
    <property type="protein sequence ID" value="ONK81282"/>
    <property type="gene ID" value="A4U43_C01F27370"/>
</dbReference>
<organism evidence="8 9">
    <name type="scientific">Asparagus officinalis</name>
    <name type="common">Garden asparagus</name>
    <dbReference type="NCBI Taxonomy" id="4686"/>
    <lineage>
        <taxon>Eukaryota</taxon>
        <taxon>Viridiplantae</taxon>
        <taxon>Streptophyta</taxon>
        <taxon>Embryophyta</taxon>
        <taxon>Tracheophyta</taxon>
        <taxon>Spermatophyta</taxon>
        <taxon>Magnoliopsida</taxon>
        <taxon>Liliopsida</taxon>
        <taxon>Asparagales</taxon>
        <taxon>Asparagaceae</taxon>
        <taxon>Asparagoideae</taxon>
        <taxon>Asparagus</taxon>
    </lineage>
</organism>
<keyword evidence="5" id="KW-0539">Nucleus</keyword>
<dbReference type="PANTHER" id="PTHR12565:SF444">
    <property type="entry name" value="TRANSCRIPTION FACTOR BHLH62-RELATED"/>
    <property type="match status" value="1"/>
</dbReference>
<evidence type="ECO:0000313" key="8">
    <source>
        <dbReference type="EMBL" id="ONK81282.1"/>
    </source>
</evidence>
<dbReference type="GO" id="GO:0046983">
    <property type="term" value="F:protein dimerization activity"/>
    <property type="evidence" value="ECO:0007669"/>
    <property type="project" value="InterPro"/>
</dbReference>
<dbReference type="GO" id="GO:0003700">
    <property type="term" value="F:DNA-binding transcription factor activity"/>
    <property type="evidence" value="ECO:0007669"/>
    <property type="project" value="TreeGrafter"/>
</dbReference>
<name>A0A5P1FT61_ASPOF</name>
<dbReference type="SUPFAM" id="SSF47459">
    <property type="entry name" value="HLH, helix-loop-helix DNA-binding domain"/>
    <property type="match status" value="1"/>
</dbReference>
<protein>
    <recommendedName>
        <fullName evidence="7">BHLH domain-containing protein</fullName>
    </recommendedName>
</protein>
<feature type="compositionally biased region" description="Polar residues" evidence="6">
    <location>
        <begin position="59"/>
        <end position="68"/>
    </location>
</feature>
<dbReference type="Pfam" id="PF00010">
    <property type="entry name" value="HLH"/>
    <property type="match status" value="1"/>
</dbReference>
<gene>
    <name evidence="8" type="ORF">A4U43_C01F27370</name>
</gene>
<reference evidence="9" key="1">
    <citation type="journal article" date="2017" name="Nat. Commun.">
        <title>The asparagus genome sheds light on the origin and evolution of a young Y chromosome.</title>
        <authorList>
            <person name="Harkess A."/>
            <person name="Zhou J."/>
            <person name="Xu C."/>
            <person name="Bowers J.E."/>
            <person name="Van der Hulst R."/>
            <person name="Ayyampalayam S."/>
            <person name="Mercati F."/>
            <person name="Riccardi P."/>
            <person name="McKain M.R."/>
            <person name="Kakrana A."/>
            <person name="Tang H."/>
            <person name="Ray J."/>
            <person name="Groenendijk J."/>
            <person name="Arikit S."/>
            <person name="Mathioni S.M."/>
            <person name="Nakano M."/>
            <person name="Shan H."/>
            <person name="Telgmann-Rauber A."/>
            <person name="Kanno A."/>
            <person name="Yue Z."/>
            <person name="Chen H."/>
            <person name="Li W."/>
            <person name="Chen Y."/>
            <person name="Xu X."/>
            <person name="Zhang Y."/>
            <person name="Luo S."/>
            <person name="Chen H."/>
            <person name="Gao J."/>
            <person name="Mao Z."/>
            <person name="Pires J.C."/>
            <person name="Luo M."/>
            <person name="Kudrna D."/>
            <person name="Wing R.A."/>
            <person name="Meyers B.C."/>
            <person name="Yi K."/>
            <person name="Kong H."/>
            <person name="Lavrijsen P."/>
            <person name="Sunseri F."/>
            <person name="Falavigna A."/>
            <person name="Ye Y."/>
            <person name="Leebens-Mack J.H."/>
            <person name="Chen G."/>
        </authorList>
    </citation>
    <scope>NUCLEOTIDE SEQUENCE [LARGE SCALE GENOMIC DNA]</scope>
    <source>
        <strain evidence="9">cv. DH0086</strain>
    </source>
</reference>
<comment type="subcellular location">
    <subcellularLocation>
        <location evidence="1">Nucleus</location>
    </subcellularLocation>
</comment>
<sequence length="306" mass="34411">MQDMMMHCLNPSVLERQRAHLQWQDAHNLNACENFSSLHEQSEGLIDHCWPNLNASTNTPSPATTMCNSSSSAKVGKEKSSKKRKADKSPVVSGDDEEEKRPKGDRENKVEKRKENKREDSGTTGSKENNDKKQDYIHVRARRGQATDSHSLAERVRRERISERMKYLQGLVPGCNKITGKAGMLDEIINYVQSLQRQVEMNLSYNSSIGMESEIIDPSFLQFNVLQQAITSCGYDMGVSMNPTELALQRSISPPANEPPPFLDSNFNVPRSNPGWDNELHNLYGSAFPFLSLQGNHLSGNLKTEM</sequence>
<feature type="compositionally biased region" description="Basic and acidic residues" evidence="6">
    <location>
        <begin position="99"/>
        <end position="121"/>
    </location>
</feature>
<dbReference type="AlphaFoldDB" id="A0A5P1FT61"/>
<evidence type="ECO:0000256" key="1">
    <source>
        <dbReference type="ARBA" id="ARBA00004123"/>
    </source>
</evidence>
<evidence type="ECO:0000259" key="7">
    <source>
        <dbReference type="PROSITE" id="PS50888"/>
    </source>
</evidence>
<dbReference type="OMA" id="LNACENF"/>